<dbReference type="PANTHER" id="PTHR30290:SF82">
    <property type="entry name" value="ABC-TYPE DIPEPTIDE_OLIGOPEPTIDE TRANSPORT SYSTEM, PERIPLASMIC COMPONENT"/>
    <property type="match status" value="1"/>
</dbReference>
<keyword evidence="1" id="KW-0732">Signal</keyword>
<dbReference type="Gene3D" id="3.10.105.10">
    <property type="entry name" value="Dipeptide-binding Protein, Domain 3"/>
    <property type="match status" value="1"/>
</dbReference>
<sequence>MTHRSRLLAAAALTTVGGLLLVGCSSPSSSSDGGSSGATPPLTVDMAFSGSVIQSNFNPFLSSATQGTRNYMFQTLMNTDIINGGEFTPWLASGYELSEDGRTLTVHVEPEATWSDGTPVTAEDVRFTLQLAKDNPALNQRGAQFETVTAVDDKTVEFTFAEPGSTLLAGIFATYIVPKAQWEGVDAQTFTNDQPVVSGPYELGRFSPQQVTLSLREDYWRTSDIQVETINMPIINSSTLVSQLERGQVDVSGAAIPNLIDGYVSTSDQHGYFYPTYGGLYLVFNHDVPALQDVRVRRAVMLAMDKPQQIELVTQVGAQPISQTGLDATTLSDWLDPQYTEPVERDLEGARAELEQAGYTFDADGRAIGPDGAPLTLSYGEVGDFADSVQRARIISQQLAEIGITVDVETAASSTYSSERANGGYDLVGYGFAYGNTPYVFYNSMLNSSLAGGEDGSPSSYANYGRWRDEETDAALDRFAAASAVEEQREAGYELQRIVTEEVPFVTLSNITAGCAYTTANWTGFPSEDDPYGVCAPWFAGSSVEDMLAKLEPAGS</sequence>
<dbReference type="AlphaFoldDB" id="A0A367YQ64"/>
<name>A0A367YQ64_9ACTN</name>
<dbReference type="PANTHER" id="PTHR30290">
    <property type="entry name" value="PERIPLASMIC BINDING COMPONENT OF ABC TRANSPORTER"/>
    <property type="match status" value="1"/>
</dbReference>
<evidence type="ECO:0000313" key="4">
    <source>
        <dbReference type="Proteomes" id="UP000252770"/>
    </source>
</evidence>
<feature type="domain" description="Solute-binding protein family 5" evidence="2">
    <location>
        <begin position="86"/>
        <end position="447"/>
    </location>
</feature>
<evidence type="ECO:0000259" key="2">
    <source>
        <dbReference type="Pfam" id="PF00496"/>
    </source>
</evidence>
<keyword evidence="4" id="KW-1185">Reference proteome</keyword>
<dbReference type="PIRSF" id="PIRSF002741">
    <property type="entry name" value="MppA"/>
    <property type="match status" value="1"/>
</dbReference>
<dbReference type="Pfam" id="PF00496">
    <property type="entry name" value="SBP_bac_5"/>
    <property type="match status" value="1"/>
</dbReference>
<dbReference type="EMBL" id="QOUI01000017">
    <property type="protein sequence ID" value="RCK67920.1"/>
    <property type="molecule type" value="Genomic_DNA"/>
</dbReference>
<feature type="chain" id="PRO_5016594924" evidence="1">
    <location>
        <begin position="31"/>
        <end position="556"/>
    </location>
</feature>
<evidence type="ECO:0000256" key="1">
    <source>
        <dbReference type="SAM" id="SignalP"/>
    </source>
</evidence>
<dbReference type="CDD" id="cd08509">
    <property type="entry name" value="PBP2_TmCBP_oligosaccharides_like"/>
    <property type="match status" value="1"/>
</dbReference>
<dbReference type="InterPro" id="IPR039424">
    <property type="entry name" value="SBP_5"/>
</dbReference>
<dbReference type="InterPro" id="IPR030678">
    <property type="entry name" value="Peptide/Ni-bd"/>
</dbReference>
<reference evidence="3 4" key="1">
    <citation type="submission" date="2018-07" db="EMBL/GenBank/DDBJ databases">
        <title>Desertimonas flava gen. nov. sp. nov.</title>
        <authorList>
            <person name="Liu S."/>
        </authorList>
    </citation>
    <scope>NUCLEOTIDE SEQUENCE [LARGE SCALE GENOMIC DNA]</scope>
    <source>
        <strain evidence="3 4">16Sb5-5</strain>
    </source>
</reference>
<comment type="caution">
    <text evidence="3">The sequence shown here is derived from an EMBL/GenBank/DDBJ whole genome shotgun (WGS) entry which is preliminary data.</text>
</comment>
<dbReference type="SUPFAM" id="SSF53850">
    <property type="entry name" value="Periplasmic binding protein-like II"/>
    <property type="match status" value="1"/>
</dbReference>
<dbReference type="GO" id="GO:1904680">
    <property type="term" value="F:peptide transmembrane transporter activity"/>
    <property type="evidence" value="ECO:0007669"/>
    <property type="project" value="TreeGrafter"/>
</dbReference>
<dbReference type="RefSeq" id="WP_114128247.1">
    <property type="nucleotide sequence ID" value="NZ_QOUI01000017.1"/>
</dbReference>
<dbReference type="InterPro" id="IPR000914">
    <property type="entry name" value="SBP_5_dom"/>
</dbReference>
<evidence type="ECO:0000313" key="3">
    <source>
        <dbReference type="EMBL" id="RCK67920.1"/>
    </source>
</evidence>
<dbReference type="GO" id="GO:0043190">
    <property type="term" value="C:ATP-binding cassette (ABC) transporter complex"/>
    <property type="evidence" value="ECO:0007669"/>
    <property type="project" value="InterPro"/>
</dbReference>
<dbReference type="PROSITE" id="PS51257">
    <property type="entry name" value="PROKAR_LIPOPROTEIN"/>
    <property type="match status" value="1"/>
</dbReference>
<protein>
    <submittedName>
        <fullName evidence="3">ABC transporter substrate-binding protein</fullName>
    </submittedName>
</protein>
<dbReference type="GO" id="GO:0042597">
    <property type="term" value="C:periplasmic space"/>
    <property type="evidence" value="ECO:0007669"/>
    <property type="project" value="UniProtKB-ARBA"/>
</dbReference>
<dbReference type="GO" id="GO:0015833">
    <property type="term" value="P:peptide transport"/>
    <property type="evidence" value="ECO:0007669"/>
    <property type="project" value="TreeGrafter"/>
</dbReference>
<dbReference type="Gene3D" id="3.90.76.10">
    <property type="entry name" value="Dipeptide-binding Protein, Domain 1"/>
    <property type="match status" value="1"/>
</dbReference>
<organism evidence="3 4">
    <name type="scientific">Desertihabitans brevis</name>
    <dbReference type="NCBI Taxonomy" id="2268447"/>
    <lineage>
        <taxon>Bacteria</taxon>
        <taxon>Bacillati</taxon>
        <taxon>Actinomycetota</taxon>
        <taxon>Actinomycetes</taxon>
        <taxon>Propionibacteriales</taxon>
        <taxon>Propionibacteriaceae</taxon>
        <taxon>Desertihabitans</taxon>
    </lineage>
</organism>
<feature type="signal peptide" evidence="1">
    <location>
        <begin position="1"/>
        <end position="30"/>
    </location>
</feature>
<dbReference type="Gene3D" id="3.40.190.10">
    <property type="entry name" value="Periplasmic binding protein-like II"/>
    <property type="match status" value="1"/>
</dbReference>
<accession>A0A367YQ64</accession>
<gene>
    <name evidence="3" type="ORF">DT076_18860</name>
</gene>
<dbReference type="Proteomes" id="UP000252770">
    <property type="component" value="Unassembled WGS sequence"/>
</dbReference>
<proteinExistence type="predicted"/>